<comment type="cofactor">
    <cofactor evidence="1">
        <name>Zn(2+)</name>
        <dbReference type="ChEBI" id="CHEBI:29105"/>
    </cofactor>
</comment>
<dbReference type="PANTHER" id="PTHR46796">
    <property type="entry name" value="HTH-TYPE TRANSCRIPTIONAL ACTIVATOR RHAS-RELATED"/>
    <property type="match status" value="1"/>
</dbReference>
<dbReference type="GO" id="GO:0003700">
    <property type="term" value="F:DNA-binding transcription factor activity"/>
    <property type="evidence" value="ECO:0007669"/>
    <property type="project" value="InterPro"/>
</dbReference>
<dbReference type="GO" id="GO:0008270">
    <property type="term" value="F:zinc ion binding"/>
    <property type="evidence" value="ECO:0007669"/>
    <property type="project" value="InterPro"/>
</dbReference>
<keyword evidence="2 13" id="KW-0489">Methyltransferase</keyword>
<dbReference type="GO" id="GO:0032259">
    <property type="term" value="P:methylation"/>
    <property type="evidence" value="ECO:0007669"/>
    <property type="project" value="UniProtKB-KW"/>
</dbReference>
<keyword evidence="4" id="KW-0479">Metal-binding</keyword>
<reference evidence="13" key="1">
    <citation type="submission" date="2019-08" db="EMBL/GenBank/DDBJ databases">
        <authorList>
            <person name="Kucharzyk K."/>
            <person name="Murdoch R.W."/>
            <person name="Higgins S."/>
            <person name="Loffler F."/>
        </authorList>
    </citation>
    <scope>NUCLEOTIDE SEQUENCE</scope>
</reference>
<evidence type="ECO:0000256" key="1">
    <source>
        <dbReference type="ARBA" id="ARBA00001947"/>
    </source>
</evidence>
<dbReference type="SUPFAM" id="SSF57884">
    <property type="entry name" value="Ada DNA repair protein, N-terminal domain (N-Ada 10)"/>
    <property type="match status" value="1"/>
</dbReference>
<keyword evidence="9" id="KW-0010">Activator</keyword>
<dbReference type="InterPro" id="IPR050204">
    <property type="entry name" value="AraC_XylS_family_regulators"/>
</dbReference>
<evidence type="ECO:0000256" key="9">
    <source>
        <dbReference type="ARBA" id="ARBA00023159"/>
    </source>
</evidence>
<dbReference type="EC" id="2.1.1.-" evidence="13"/>
<dbReference type="Gene3D" id="3.40.10.10">
    <property type="entry name" value="DNA Methylphosphotriester Repair Domain"/>
    <property type="match status" value="1"/>
</dbReference>
<dbReference type="InterPro" id="IPR004026">
    <property type="entry name" value="Ada_DNA_repair_Zn-bd"/>
</dbReference>
<evidence type="ECO:0000256" key="10">
    <source>
        <dbReference type="ARBA" id="ARBA00023163"/>
    </source>
</evidence>
<accession>A0A645H1C0</accession>
<dbReference type="Pfam" id="PF02805">
    <property type="entry name" value="Ada_Zn_binding"/>
    <property type="match status" value="1"/>
</dbReference>
<dbReference type="SMART" id="SM00342">
    <property type="entry name" value="HTH_ARAC"/>
    <property type="match status" value="1"/>
</dbReference>
<dbReference type="GO" id="GO:0043565">
    <property type="term" value="F:sequence-specific DNA binding"/>
    <property type="evidence" value="ECO:0007669"/>
    <property type="project" value="InterPro"/>
</dbReference>
<dbReference type="InterPro" id="IPR016220">
    <property type="entry name" value="Me-P-triester_DNA_alkyl-Trfase"/>
</dbReference>
<dbReference type="InterPro" id="IPR018060">
    <property type="entry name" value="HTH_AraC"/>
</dbReference>
<dbReference type="InterPro" id="IPR009057">
    <property type="entry name" value="Homeodomain-like_sf"/>
</dbReference>
<evidence type="ECO:0000256" key="2">
    <source>
        <dbReference type="ARBA" id="ARBA00022603"/>
    </source>
</evidence>
<evidence type="ECO:0000256" key="6">
    <source>
        <dbReference type="ARBA" id="ARBA00022833"/>
    </source>
</evidence>
<name>A0A645H1C0_9ZZZZ</name>
<dbReference type="PROSITE" id="PS01124">
    <property type="entry name" value="HTH_ARAC_FAMILY_2"/>
    <property type="match status" value="1"/>
</dbReference>
<dbReference type="PANTHER" id="PTHR46796:SF14">
    <property type="entry name" value="TRANSCRIPTIONAL REGULATORY PROTEIN"/>
    <property type="match status" value="1"/>
</dbReference>
<organism evidence="13">
    <name type="scientific">bioreactor metagenome</name>
    <dbReference type="NCBI Taxonomy" id="1076179"/>
    <lineage>
        <taxon>unclassified sequences</taxon>
        <taxon>metagenomes</taxon>
        <taxon>ecological metagenomes</taxon>
    </lineage>
</organism>
<sequence>MGKKEGADLTQDEMWRAVCENDTACDGLFFYAVESTSIFCRPSCKSKQPKRENVRFFDSAQQAHAAGFRPCKRCRSDLAEYQPMRDMARCARDLIDATFAAGCDCTAELRQLGLSRHRLAEIFVAVYGVTPAEYLAGLRLTKVTKLLAETVDPIVDVAYAAGFGGLSSFYRFFKGRTGLSPAAYRKEHQK</sequence>
<gene>
    <name evidence="13" type="primary">adaA_7</name>
    <name evidence="13" type="ORF">SDC9_179764</name>
</gene>
<evidence type="ECO:0000256" key="7">
    <source>
        <dbReference type="ARBA" id="ARBA00023015"/>
    </source>
</evidence>
<dbReference type="EMBL" id="VSSQ01084210">
    <property type="protein sequence ID" value="MPN32286.1"/>
    <property type="molecule type" value="Genomic_DNA"/>
</dbReference>
<keyword evidence="7" id="KW-0805">Transcription regulation</keyword>
<evidence type="ECO:0000259" key="12">
    <source>
        <dbReference type="PROSITE" id="PS01124"/>
    </source>
</evidence>
<dbReference type="FunFam" id="3.40.10.10:FF:000001">
    <property type="entry name" value="DNA-3-methyladenine glycosylase 2"/>
    <property type="match status" value="1"/>
</dbReference>
<evidence type="ECO:0000256" key="5">
    <source>
        <dbReference type="ARBA" id="ARBA00022763"/>
    </source>
</evidence>
<evidence type="ECO:0000313" key="13">
    <source>
        <dbReference type="EMBL" id="MPN32286.1"/>
    </source>
</evidence>
<keyword evidence="8" id="KW-0238">DNA-binding</keyword>
<dbReference type="Pfam" id="PF12833">
    <property type="entry name" value="HTH_18"/>
    <property type="match status" value="1"/>
</dbReference>
<dbReference type="PIRSF" id="PIRSF000408">
    <property type="entry name" value="Alkyltransferas_AdaA"/>
    <property type="match status" value="1"/>
</dbReference>
<dbReference type="GO" id="GO:0006307">
    <property type="term" value="P:DNA alkylation repair"/>
    <property type="evidence" value="ECO:0007669"/>
    <property type="project" value="UniProtKB-ARBA"/>
</dbReference>
<evidence type="ECO:0000256" key="3">
    <source>
        <dbReference type="ARBA" id="ARBA00022679"/>
    </source>
</evidence>
<proteinExistence type="predicted"/>
<dbReference type="SUPFAM" id="SSF46689">
    <property type="entry name" value="Homeodomain-like"/>
    <property type="match status" value="1"/>
</dbReference>
<evidence type="ECO:0000256" key="8">
    <source>
        <dbReference type="ARBA" id="ARBA00023125"/>
    </source>
</evidence>
<evidence type="ECO:0000256" key="11">
    <source>
        <dbReference type="ARBA" id="ARBA00023204"/>
    </source>
</evidence>
<dbReference type="GO" id="GO:0008168">
    <property type="term" value="F:methyltransferase activity"/>
    <property type="evidence" value="ECO:0007669"/>
    <property type="project" value="UniProtKB-KW"/>
</dbReference>
<protein>
    <submittedName>
        <fullName evidence="13">Bifunctional transcriptional activator/DNA repair enzyme AdaA</fullName>
        <ecNumber evidence="13">2.1.1.-</ecNumber>
    </submittedName>
</protein>
<keyword evidence="11" id="KW-0234">DNA repair</keyword>
<evidence type="ECO:0000256" key="4">
    <source>
        <dbReference type="ARBA" id="ARBA00022723"/>
    </source>
</evidence>
<comment type="caution">
    <text evidence="13">The sequence shown here is derived from an EMBL/GenBank/DDBJ whole genome shotgun (WGS) entry which is preliminary data.</text>
</comment>
<dbReference type="AlphaFoldDB" id="A0A645H1C0"/>
<feature type="domain" description="HTH araC/xylS-type" evidence="12">
    <location>
        <begin position="110"/>
        <end position="187"/>
    </location>
</feature>
<dbReference type="Gene3D" id="1.10.10.60">
    <property type="entry name" value="Homeodomain-like"/>
    <property type="match status" value="1"/>
</dbReference>
<keyword evidence="5" id="KW-0227">DNA damage</keyword>
<keyword evidence="6" id="KW-0862">Zinc</keyword>
<keyword evidence="3 13" id="KW-0808">Transferase</keyword>
<keyword evidence="10" id="KW-0804">Transcription</keyword>
<dbReference type="InterPro" id="IPR035451">
    <property type="entry name" value="Ada-like_dom_sf"/>
</dbReference>